<feature type="transmembrane region" description="Helical" evidence="6">
    <location>
        <begin position="241"/>
        <end position="265"/>
    </location>
</feature>
<keyword evidence="3 6" id="KW-0812">Transmembrane</keyword>
<evidence type="ECO:0000256" key="1">
    <source>
        <dbReference type="ARBA" id="ARBA00004651"/>
    </source>
</evidence>
<keyword evidence="5 6" id="KW-0472">Membrane</keyword>
<proteinExistence type="predicted"/>
<feature type="transmembrane region" description="Helical" evidence="6">
    <location>
        <begin position="201"/>
        <end position="221"/>
    </location>
</feature>
<comment type="subcellular location">
    <subcellularLocation>
        <location evidence="1">Cell membrane</location>
        <topology evidence="1">Multi-pass membrane protein</topology>
    </subcellularLocation>
</comment>
<dbReference type="InterPro" id="IPR017039">
    <property type="entry name" value="Virul_fac_BrkB"/>
</dbReference>
<feature type="transmembrane region" description="Helical" evidence="6">
    <location>
        <begin position="143"/>
        <end position="162"/>
    </location>
</feature>
<keyword evidence="4 6" id="KW-1133">Transmembrane helix</keyword>
<reference evidence="7 8" key="1">
    <citation type="submission" date="2018-08" db="EMBL/GenBank/DDBJ databases">
        <title>Whole genome sequence analysis of Dermacoccus abyssi bacteria isolated from Deep Mariana trench Micromonospora spp reveals genes involved in the environmental adaptation and production of secondary metabolites.</title>
        <authorList>
            <person name="Abdel-Mageed W.M."/>
            <person name="Lehri B."/>
            <person name="Nouioui I."/>
            <person name="Goodfellow I."/>
            <person name="Jaspars M."/>
            <person name="Karlyshev A."/>
        </authorList>
    </citation>
    <scope>NUCLEOTIDE SEQUENCE [LARGE SCALE GENOMIC DNA]</scope>
    <source>
        <strain evidence="7 8">MT1.1</strain>
    </source>
</reference>
<evidence type="ECO:0000256" key="5">
    <source>
        <dbReference type="ARBA" id="ARBA00023136"/>
    </source>
</evidence>
<dbReference type="Pfam" id="PF03631">
    <property type="entry name" value="Virul_fac_BrkB"/>
    <property type="match status" value="1"/>
</dbReference>
<feature type="transmembrane region" description="Helical" evidence="6">
    <location>
        <begin position="168"/>
        <end position="189"/>
    </location>
</feature>
<dbReference type="Proteomes" id="UP000285376">
    <property type="component" value="Unassembled WGS sequence"/>
</dbReference>
<evidence type="ECO:0000256" key="4">
    <source>
        <dbReference type="ARBA" id="ARBA00022989"/>
    </source>
</evidence>
<dbReference type="PANTHER" id="PTHR30213:SF1">
    <property type="entry name" value="INNER MEMBRANE PROTEIN YHJD"/>
    <property type="match status" value="1"/>
</dbReference>
<evidence type="ECO:0000256" key="6">
    <source>
        <dbReference type="SAM" id="Phobius"/>
    </source>
</evidence>
<gene>
    <name evidence="7" type="ORF">D1832_05990</name>
</gene>
<evidence type="ECO:0000256" key="3">
    <source>
        <dbReference type="ARBA" id="ARBA00022692"/>
    </source>
</evidence>
<accession>A0A417Z708</accession>
<evidence type="ECO:0000313" key="8">
    <source>
        <dbReference type="Proteomes" id="UP000285376"/>
    </source>
</evidence>
<dbReference type="AlphaFoldDB" id="A0A417Z708"/>
<dbReference type="PANTHER" id="PTHR30213">
    <property type="entry name" value="INNER MEMBRANE PROTEIN YHJD"/>
    <property type="match status" value="1"/>
</dbReference>
<organism evidence="7 8">
    <name type="scientific">Dermacoccus abyssi</name>
    <dbReference type="NCBI Taxonomy" id="322596"/>
    <lineage>
        <taxon>Bacteria</taxon>
        <taxon>Bacillati</taxon>
        <taxon>Actinomycetota</taxon>
        <taxon>Actinomycetes</taxon>
        <taxon>Micrococcales</taxon>
        <taxon>Dermacoccaceae</taxon>
        <taxon>Dermacoccus</taxon>
    </lineage>
</organism>
<name>A0A417Z708_9MICO</name>
<protein>
    <submittedName>
        <fullName evidence="7">YihY/virulence factor BrkB family protein</fullName>
    </submittedName>
</protein>
<feature type="transmembrane region" description="Helical" evidence="6">
    <location>
        <begin position="39"/>
        <end position="62"/>
    </location>
</feature>
<dbReference type="RefSeq" id="WP_118913063.1">
    <property type="nucleotide sequence ID" value="NZ_CBCRVH010000004.1"/>
</dbReference>
<dbReference type="GO" id="GO:0005886">
    <property type="term" value="C:plasma membrane"/>
    <property type="evidence" value="ECO:0007669"/>
    <property type="project" value="UniProtKB-SubCell"/>
</dbReference>
<keyword evidence="2" id="KW-1003">Cell membrane</keyword>
<evidence type="ECO:0000313" key="7">
    <source>
        <dbReference type="EMBL" id="RHW46377.1"/>
    </source>
</evidence>
<comment type="caution">
    <text evidence="7">The sequence shown here is derived from an EMBL/GenBank/DDBJ whole genome shotgun (WGS) entry which is preliminary data.</text>
</comment>
<evidence type="ECO:0000256" key="2">
    <source>
        <dbReference type="ARBA" id="ARBA00022475"/>
    </source>
</evidence>
<dbReference type="EMBL" id="QWLM01000005">
    <property type="protein sequence ID" value="RHW46377.1"/>
    <property type="molecule type" value="Genomic_DNA"/>
</dbReference>
<sequence length="368" mass="40423">MRAVDRADAFQRRHPVLGYPIGVVYKFIDDQGAYLAALITYYGFLSVFPLILLLQSALGFFIHGNERLHKQILDSVLGQIPVLGNTLSNAAPSALRGSVSGIVLGSIVALYGGLGVAQALQHTSNTCWSVPRNSRPNPILMRVRSAAVLLFLGVALVSLGWLPQTWHAPGWLVLALNLVFGTVIFLLLMKMTTARGQGWGRLAPGALLVTVVWQLFMAAGSTFTKIFGARSSDIYGTYGSILTILVACYIMAVAFVVGCEVNVVLHRRLYPRSLMTQFTDDVDLTLADQQAYTLQSTMQRFKNYQAIDVVFDKNNDGVADQPSDLDLRWHDAVDAHEEWLKRGHPTRPSGMWGLTAEVEDNRSVDGSE</sequence>